<keyword evidence="1" id="KW-1133">Transmembrane helix</keyword>
<protein>
    <submittedName>
        <fullName evidence="2">Uncharacterized protein</fullName>
    </submittedName>
</protein>
<reference evidence="3" key="1">
    <citation type="journal article" date="2019" name="Int. J. Syst. Evol. Microbiol.">
        <title>The Global Catalogue of Microorganisms (GCM) 10K type strain sequencing project: providing services to taxonomists for standard genome sequencing and annotation.</title>
        <authorList>
            <consortium name="The Broad Institute Genomics Platform"/>
            <consortium name="The Broad Institute Genome Sequencing Center for Infectious Disease"/>
            <person name="Wu L."/>
            <person name="Ma J."/>
        </authorList>
    </citation>
    <scope>NUCLEOTIDE SEQUENCE [LARGE SCALE GENOMIC DNA]</scope>
    <source>
        <strain evidence="3">CAIM 431</strain>
    </source>
</reference>
<proteinExistence type="predicted"/>
<feature type="transmembrane region" description="Helical" evidence="1">
    <location>
        <begin position="12"/>
        <end position="34"/>
    </location>
</feature>
<dbReference type="EMBL" id="JBHUFZ010000028">
    <property type="protein sequence ID" value="MFD1891017.1"/>
    <property type="molecule type" value="Genomic_DNA"/>
</dbReference>
<sequence>MVDGHKTYPMVPVAVGAFSIFFNIFNVLILFPFIGTFEKYLSRIGAKTEEAEDFSHPRYLDDAVRDDFSRAVPAVQAEIHRQLIAGALFLDIARGRPEAPKEPAEHADATDSLSREIRAYSAHLFHDDLDREQMDLVASLIEEVDFTGALTEQLHQIARRTRREQFSPASQVFLEEALERLDRSMDTIVVPQANQPSNLPPGHDRTATIDELRWKVIDTASLPAGEKGALVALLGSIERSEDLIGRIKQERASVDRGIATFEKA</sequence>
<keyword evidence="3" id="KW-1185">Reference proteome</keyword>
<keyword evidence="1" id="KW-0472">Membrane</keyword>
<accession>A0ABW4RXV0</accession>
<evidence type="ECO:0000256" key="1">
    <source>
        <dbReference type="SAM" id="Phobius"/>
    </source>
</evidence>
<organism evidence="2 3">
    <name type="scientific">Luteococcus peritonei</name>
    <dbReference type="NCBI Taxonomy" id="88874"/>
    <lineage>
        <taxon>Bacteria</taxon>
        <taxon>Bacillati</taxon>
        <taxon>Actinomycetota</taxon>
        <taxon>Actinomycetes</taxon>
        <taxon>Propionibacteriales</taxon>
        <taxon>Propionibacteriaceae</taxon>
        <taxon>Luteococcus</taxon>
    </lineage>
</organism>
<dbReference type="RefSeq" id="WP_343874316.1">
    <property type="nucleotide sequence ID" value="NZ_BAAAIX010000026.1"/>
</dbReference>
<comment type="caution">
    <text evidence="2">The sequence shown here is derived from an EMBL/GenBank/DDBJ whole genome shotgun (WGS) entry which is preliminary data.</text>
</comment>
<keyword evidence="1" id="KW-0812">Transmembrane</keyword>
<evidence type="ECO:0000313" key="3">
    <source>
        <dbReference type="Proteomes" id="UP001597326"/>
    </source>
</evidence>
<name>A0ABW4RXV0_9ACTN</name>
<gene>
    <name evidence="2" type="ORF">ACFSCS_12620</name>
</gene>
<evidence type="ECO:0000313" key="2">
    <source>
        <dbReference type="EMBL" id="MFD1891017.1"/>
    </source>
</evidence>
<dbReference type="Proteomes" id="UP001597326">
    <property type="component" value="Unassembled WGS sequence"/>
</dbReference>